<dbReference type="Proteomes" id="UP000000787">
    <property type="component" value="Plasmid pHAU01"/>
</dbReference>
<protein>
    <submittedName>
        <fullName evidence="1">XisH protein</fullName>
    </submittedName>
</protein>
<dbReference type="HOGENOM" id="CLU_132053_0_0_0"/>
<dbReference type="BioCyc" id="HAUR316274:GHYA-5242-MONOMER"/>
<gene>
    <name evidence="1" type="ordered locus">Haur_5180</name>
</gene>
<proteinExistence type="predicted"/>
<dbReference type="Pfam" id="PF08814">
    <property type="entry name" value="XisH"/>
    <property type="match status" value="1"/>
</dbReference>
<keyword evidence="1" id="KW-0614">Plasmid</keyword>
<dbReference type="CDD" id="cd22366">
    <property type="entry name" value="XisH-like"/>
    <property type="match status" value="1"/>
</dbReference>
<dbReference type="AlphaFoldDB" id="A9B8Z3"/>
<accession>A9B8Z3</accession>
<geneLocation type="plasmid" evidence="1 2">
    <name>pHAU01</name>
</geneLocation>
<dbReference type="Gene3D" id="3.40.1350.10">
    <property type="match status" value="1"/>
</dbReference>
<dbReference type="InterPro" id="IPR011856">
    <property type="entry name" value="tRNA_endonuc-like_dom_sf"/>
</dbReference>
<dbReference type="InterPro" id="IPR014919">
    <property type="entry name" value="XisH"/>
</dbReference>
<name>A9B8Z3_HERA2</name>
<dbReference type="GO" id="GO:0003676">
    <property type="term" value="F:nucleic acid binding"/>
    <property type="evidence" value="ECO:0007669"/>
    <property type="project" value="InterPro"/>
</dbReference>
<dbReference type="SUPFAM" id="SSF52980">
    <property type="entry name" value="Restriction endonuclease-like"/>
    <property type="match status" value="1"/>
</dbReference>
<dbReference type="EMBL" id="CP000876">
    <property type="protein sequence ID" value="ABX07807.1"/>
    <property type="molecule type" value="Genomic_DNA"/>
</dbReference>
<keyword evidence="2" id="KW-1185">Reference proteome</keyword>
<reference evidence="1 2" key="1">
    <citation type="journal article" date="2011" name="Stand. Genomic Sci.">
        <title>Complete genome sequence of the filamentous gliding predatory bacterium Herpetosiphon aurantiacus type strain (114-95(T)).</title>
        <authorList>
            <person name="Kiss H."/>
            <person name="Nett M."/>
            <person name="Domin N."/>
            <person name="Martin K."/>
            <person name="Maresca J.A."/>
            <person name="Copeland A."/>
            <person name="Lapidus A."/>
            <person name="Lucas S."/>
            <person name="Berry K.W."/>
            <person name="Glavina Del Rio T."/>
            <person name="Dalin E."/>
            <person name="Tice H."/>
            <person name="Pitluck S."/>
            <person name="Richardson P."/>
            <person name="Bruce D."/>
            <person name="Goodwin L."/>
            <person name="Han C."/>
            <person name="Detter J.C."/>
            <person name="Schmutz J."/>
            <person name="Brettin T."/>
            <person name="Land M."/>
            <person name="Hauser L."/>
            <person name="Kyrpides N.C."/>
            <person name="Ivanova N."/>
            <person name="Goker M."/>
            <person name="Woyke T."/>
            <person name="Klenk H.P."/>
            <person name="Bryant D.A."/>
        </authorList>
    </citation>
    <scope>NUCLEOTIDE SEQUENCE [LARGE SCALE GENOMIC DNA]</scope>
    <source>
        <strain evidence="2">ATCC 23779 / DSM 785 / 114-95</strain>
        <plasmid evidence="1">pHAU01</plasmid>
    </source>
</reference>
<sequence length="148" mass="16628">MQDRIHRHGCSRSLSHLGALCLRNPWLDGDPYVLTVGGVDFAIDLGAEHLMAAKRDDVQIAVEIKSFLGPSLITDFHAALGQFLNYQLALEQTDPTRQLYLAVPLDAYLTFFQLPFAQTARDLYAVRLLIYDPAQPEVLTWTPHPPIE</sequence>
<dbReference type="KEGG" id="hau:Haur_5180"/>
<dbReference type="InParanoid" id="A9B8Z3"/>
<evidence type="ECO:0000313" key="1">
    <source>
        <dbReference type="EMBL" id="ABX07807.1"/>
    </source>
</evidence>
<evidence type="ECO:0000313" key="2">
    <source>
        <dbReference type="Proteomes" id="UP000000787"/>
    </source>
</evidence>
<dbReference type="InterPro" id="IPR011335">
    <property type="entry name" value="Restrct_endonuc-II-like"/>
</dbReference>
<organism evidence="1 2">
    <name type="scientific">Herpetosiphon aurantiacus (strain ATCC 23779 / DSM 785 / 114-95)</name>
    <dbReference type="NCBI Taxonomy" id="316274"/>
    <lineage>
        <taxon>Bacteria</taxon>
        <taxon>Bacillati</taxon>
        <taxon>Chloroflexota</taxon>
        <taxon>Chloroflexia</taxon>
        <taxon>Herpetosiphonales</taxon>
        <taxon>Herpetosiphonaceae</taxon>
        <taxon>Herpetosiphon</taxon>
    </lineage>
</organism>